<gene>
    <name evidence="3" type="ORF">GII36_01005</name>
</gene>
<accession>A0A857MJW9</accession>
<name>A0A857MJW9_9BACT</name>
<organism evidence="3 4">
    <name type="scientific">Candidatus Mycosynbacter amalyticus</name>
    <dbReference type="NCBI Taxonomy" id="2665156"/>
    <lineage>
        <taxon>Bacteria</taxon>
        <taxon>Candidatus Saccharimonadota</taxon>
        <taxon>Candidatus Saccharimonadota incertae sedis</taxon>
        <taxon>Candidatus Mycosynbacter</taxon>
    </lineage>
</organism>
<feature type="transmembrane region" description="Helical" evidence="1">
    <location>
        <begin position="60"/>
        <end position="89"/>
    </location>
</feature>
<evidence type="ECO:0000313" key="3">
    <source>
        <dbReference type="EMBL" id="QHN42438.1"/>
    </source>
</evidence>
<keyword evidence="1" id="KW-1133">Transmembrane helix</keyword>
<protein>
    <submittedName>
        <fullName evidence="3">PH domain-containing protein</fullName>
    </submittedName>
</protein>
<keyword evidence="1" id="KW-0472">Membrane</keyword>
<keyword evidence="1" id="KW-0812">Transmembrane</keyword>
<dbReference type="RefSeq" id="WP_260763768.1">
    <property type="nucleotide sequence ID" value="NZ_CP045921.1"/>
</dbReference>
<feature type="transmembrane region" description="Helical" evidence="1">
    <location>
        <begin position="36"/>
        <end position="54"/>
    </location>
</feature>
<dbReference type="InterPro" id="IPR005182">
    <property type="entry name" value="YdbS-like_PH"/>
</dbReference>
<reference evidence="3" key="1">
    <citation type="journal article" date="2021" name="Nat. Microbiol.">
        <title>Cocultivation of an ultrasmall environmental parasitic bacterium with lytic ability against bacteria associated with wastewater foams.</title>
        <authorList>
            <person name="Batinovic S."/>
            <person name="Rose J.J.A."/>
            <person name="Ratcliffe J."/>
            <person name="Seviour R.J."/>
            <person name="Petrovski S."/>
        </authorList>
    </citation>
    <scope>NUCLEOTIDE SEQUENCE</scope>
    <source>
        <strain evidence="3">JR1</strain>
    </source>
</reference>
<dbReference type="Pfam" id="PF03703">
    <property type="entry name" value="bPH_2"/>
    <property type="match status" value="1"/>
</dbReference>
<sequence length="196" mass="22689">MPRKHKNDPTKAFPGQRDGEELILVFRRHMIAMRKGFYMLLIPLVITCIPPLIWQTQLELFLLPLGGFVLGLILFAYQYIMWYFTVFIVTDQRIRQVTQHGFFGSDVVELKLSKIHNISYNIPGMSGELFGFGTIVIQTYVGDLTIRNVEHPEKIYNLLQDAVEEAERGVNEETYVETEALKAEREAESDHQRNGR</sequence>
<dbReference type="KEGG" id="mama:GII36_01005"/>
<evidence type="ECO:0000256" key="1">
    <source>
        <dbReference type="SAM" id="Phobius"/>
    </source>
</evidence>
<dbReference type="Proteomes" id="UP001059824">
    <property type="component" value="Chromosome"/>
</dbReference>
<evidence type="ECO:0000313" key="4">
    <source>
        <dbReference type="Proteomes" id="UP001059824"/>
    </source>
</evidence>
<evidence type="ECO:0000259" key="2">
    <source>
        <dbReference type="Pfam" id="PF03703"/>
    </source>
</evidence>
<feature type="domain" description="YdbS-like PH" evidence="2">
    <location>
        <begin position="82"/>
        <end position="159"/>
    </location>
</feature>
<proteinExistence type="predicted"/>
<dbReference type="EMBL" id="CP045921">
    <property type="protein sequence ID" value="QHN42438.1"/>
    <property type="molecule type" value="Genomic_DNA"/>
</dbReference>
<dbReference type="AlphaFoldDB" id="A0A857MJW9"/>
<keyword evidence="4" id="KW-1185">Reference proteome</keyword>